<organism evidence="2 3">
    <name type="scientific">Roseobacter insulae</name>
    <dbReference type="NCBI Taxonomy" id="2859783"/>
    <lineage>
        <taxon>Bacteria</taxon>
        <taxon>Pseudomonadati</taxon>
        <taxon>Pseudomonadota</taxon>
        <taxon>Alphaproteobacteria</taxon>
        <taxon>Rhodobacterales</taxon>
        <taxon>Roseobacteraceae</taxon>
        <taxon>Roseobacter</taxon>
    </lineage>
</organism>
<dbReference type="PROSITE" id="PS51257">
    <property type="entry name" value="PROKAR_LIPOPROTEIN"/>
    <property type="match status" value="1"/>
</dbReference>
<name>A0A9X1FZQ7_9RHOB</name>
<evidence type="ECO:0000313" key="3">
    <source>
        <dbReference type="Proteomes" id="UP001138661"/>
    </source>
</evidence>
<dbReference type="RefSeq" id="WP_219507338.1">
    <property type="nucleotide sequence ID" value="NZ_JAHXDN010000009.1"/>
</dbReference>
<proteinExistence type="predicted"/>
<gene>
    <name evidence="2" type="ORF">KX928_22465</name>
</gene>
<accession>A0A9X1FZQ7</accession>
<feature type="chain" id="PRO_5040872565" description="Lipoprotein" evidence="1">
    <location>
        <begin position="25"/>
        <end position="198"/>
    </location>
</feature>
<keyword evidence="3" id="KW-1185">Reference proteome</keyword>
<evidence type="ECO:0000256" key="1">
    <source>
        <dbReference type="SAM" id="SignalP"/>
    </source>
</evidence>
<dbReference type="EMBL" id="JAHXDN010000009">
    <property type="protein sequence ID" value="MBW4710561.1"/>
    <property type="molecule type" value="Genomic_DNA"/>
</dbReference>
<comment type="caution">
    <text evidence="2">The sequence shown here is derived from an EMBL/GenBank/DDBJ whole genome shotgun (WGS) entry which is preliminary data.</text>
</comment>
<sequence length="198" mass="21135">MRILIVLAAVTLLTGCAISSPFEASPEEIAAKVYVPEGPPKLTIFTMVNNSSGSGGHTSLMVSGSQQVIFDPAGSFVHAQVAERGDVLYGMSPAWVQAYKSAHARSTHHVVTQEIEVTPAQAERALQLVQASGAIPGAFCTNATSDILRKIPGFEDISVTFFPINLMNQIAQRPGVKTDKYYENDEGDVRDGIEAAQS</sequence>
<dbReference type="Proteomes" id="UP001138661">
    <property type="component" value="Unassembled WGS sequence"/>
</dbReference>
<reference evidence="2" key="1">
    <citation type="submission" date="2021-07" db="EMBL/GenBank/DDBJ databases">
        <title>Roseobacter insulae sp. nov., isolated from a tidal flat.</title>
        <authorList>
            <person name="Park S."/>
            <person name="Yoon J.-H."/>
        </authorList>
    </citation>
    <scope>NUCLEOTIDE SEQUENCE</scope>
    <source>
        <strain evidence="2">YSTF-M11</strain>
    </source>
</reference>
<keyword evidence="1" id="KW-0732">Signal</keyword>
<evidence type="ECO:0008006" key="4">
    <source>
        <dbReference type="Google" id="ProtNLM"/>
    </source>
</evidence>
<feature type="signal peptide" evidence="1">
    <location>
        <begin position="1"/>
        <end position="24"/>
    </location>
</feature>
<evidence type="ECO:0000313" key="2">
    <source>
        <dbReference type="EMBL" id="MBW4710561.1"/>
    </source>
</evidence>
<dbReference type="AlphaFoldDB" id="A0A9X1FZQ7"/>
<protein>
    <recommendedName>
        <fullName evidence="4">Lipoprotein</fullName>
    </recommendedName>
</protein>